<dbReference type="EMBL" id="JBHTLP010000006">
    <property type="protein sequence ID" value="MFD1141016.1"/>
    <property type="molecule type" value="Genomic_DNA"/>
</dbReference>
<proteinExistence type="predicted"/>
<dbReference type="PANTHER" id="PTHR21559:SF21">
    <property type="entry name" value="DYSTROGLYCAN 1"/>
    <property type="match status" value="1"/>
</dbReference>
<evidence type="ECO:0000256" key="1">
    <source>
        <dbReference type="SAM" id="MobiDB-lite"/>
    </source>
</evidence>
<gene>
    <name evidence="4" type="ORF">ACFQ4C_07845</name>
</gene>
<dbReference type="Proteomes" id="UP001597116">
    <property type="component" value="Unassembled WGS sequence"/>
</dbReference>
<dbReference type="CDD" id="cd11303">
    <property type="entry name" value="Dystroglycan_repeat"/>
    <property type="match status" value="1"/>
</dbReference>
<dbReference type="Pfam" id="PF18962">
    <property type="entry name" value="Por_Secre_tail"/>
    <property type="match status" value="1"/>
</dbReference>
<dbReference type="Pfam" id="PF05345">
    <property type="entry name" value="He_PIG"/>
    <property type="match status" value="1"/>
</dbReference>
<dbReference type="Gene3D" id="2.60.40.10">
    <property type="entry name" value="Immunoglobulins"/>
    <property type="match status" value="1"/>
</dbReference>
<accession>A0ABW3QBQ0</accession>
<name>A0ABW3QBQ0_9BACT</name>
<dbReference type="InterPro" id="IPR026444">
    <property type="entry name" value="Secre_tail"/>
</dbReference>
<dbReference type="SUPFAM" id="SSF49313">
    <property type="entry name" value="Cadherin-like"/>
    <property type="match status" value="1"/>
</dbReference>
<evidence type="ECO:0000313" key="5">
    <source>
        <dbReference type="Proteomes" id="UP001597116"/>
    </source>
</evidence>
<dbReference type="InterPro" id="IPR015919">
    <property type="entry name" value="Cadherin-like_sf"/>
</dbReference>
<dbReference type="NCBIfam" id="TIGR04183">
    <property type="entry name" value="Por_Secre_tail"/>
    <property type="match status" value="1"/>
</dbReference>
<feature type="compositionally biased region" description="Polar residues" evidence="1">
    <location>
        <begin position="208"/>
        <end position="230"/>
    </location>
</feature>
<dbReference type="InterPro" id="IPR013783">
    <property type="entry name" value="Ig-like_fold"/>
</dbReference>
<evidence type="ECO:0000259" key="3">
    <source>
        <dbReference type="SMART" id="SM00736"/>
    </source>
</evidence>
<dbReference type="RefSeq" id="WP_265990628.1">
    <property type="nucleotide sequence ID" value="NZ_CP110973.1"/>
</dbReference>
<protein>
    <submittedName>
        <fullName evidence="4">Ig domain-containing protein</fullName>
    </submittedName>
</protein>
<dbReference type="SMART" id="SM00736">
    <property type="entry name" value="CADG"/>
    <property type="match status" value="1"/>
</dbReference>
<keyword evidence="2" id="KW-0732">Signal</keyword>
<feature type="domain" description="Dystroglycan-type cadherin-like" evidence="3">
    <location>
        <begin position="235"/>
        <end position="332"/>
    </location>
</feature>
<feature type="chain" id="PRO_5045143285" evidence="2">
    <location>
        <begin position="22"/>
        <end position="547"/>
    </location>
</feature>
<feature type="signal peptide" evidence="2">
    <location>
        <begin position="1"/>
        <end position="21"/>
    </location>
</feature>
<feature type="region of interest" description="Disordered" evidence="1">
    <location>
        <begin position="208"/>
        <end position="232"/>
    </location>
</feature>
<dbReference type="PANTHER" id="PTHR21559">
    <property type="entry name" value="DYSTROGLYCAN-RELATED"/>
    <property type="match status" value="1"/>
</dbReference>
<dbReference type="InterPro" id="IPR006644">
    <property type="entry name" value="Cadg"/>
</dbReference>
<evidence type="ECO:0000256" key="2">
    <source>
        <dbReference type="SAM" id="SignalP"/>
    </source>
</evidence>
<reference evidence="5" key="1">
    <citation type="journal article" date="2019" name="Int. J. Syst. Evol. Microbiol.">
        <title>The Global Catalogue of Microorganisms (GCM) 10K type strain sequencing project: providing services to taxonomists for standard genome sequencing and annotation.</title>
        <authorList>
            <consortium name="The Broad Institute Genomics Platform"/>
            <consortium name="The Broad Institute Genome Sequencing Center for Infectious Disease"/>
            <person name="Wu L."/>
            <person name="Ma J."/>
        </authorList>
    </citation>
    <scope>NUCLEOTIDE SEQUENCE [LARGE SCALE GENOMIC DNA]</scope>
    <source>
        <strain evidence="5">CCUG 55608</strain>
    </source>
</reference>
<organism evidence="4 5">
    <name type="scientific">Larkinella insperata</name>
    <dbReference type="NCBI Taxonomy" id="332158"/>
    <lineage>
        <taxon>Bacteria</taxon>
        <taxon>Pseudomonadati</taxon>
        <taxon>Bacteroidota</taxon>
        <taxon>Cytophagia</taxon>
        <taxon>Cytophagales</taxon>
        <taxon>Spirosomataceae</taxon>
        <taxon>Larkinella</taxon>
    </lineage>
</organism>
<evidence type="ECO:0000313" key="4">
    <source>
        <dbReference type="EMBL" id="MFD1141016.1"/>
    </source>
</evidence>
<keyword evidence="5" id="KW-1185">Reference proteome</keyword>
<comment type="caution">
    <text evidence="4">The sequence shown here is derived from an EMBL/GenBank/DDBJ whole genome shotgun (WGS) entry which is preliminary data.</text>
</comment>
<sequence>MKNYISYLLLVILLTQAKSFAQTCPAVYEERNGLVVIETENLNLPSSWQRKTAASGYTGSGYIDWTGAENFNTTGIGLIETTIRINKAGRYTFLWRNKVGIGTVLTEHNDTWLRFPDASDFYGQGSRKVYPYGSGKTPNPNGAGSNNWFKVYFNAGTTTWAWATRVSDRESLQVYVEFDQPGVYKLQISARSKGHLLDRIVMHHSTVSSSTAQNLSNGETRCTGGTTPTPNRAPVVANAIPNQSATVGSNFNYTFPSNSFTDADGDALTYRANLTSGASLPSWLSFNAGSRTFSGTPPSTGTFNIRVTATDGRGGQATDDFTLTVNSGSTTPQPQLAVVSYSLINATTDQPIRVLTEGEQINLATLPTRNLNIRANTNPSTVGSVVMRLTGAQTNTRTETGAPYALYGDNNGNYHNWTPRVGSYTLTGTAYSGASGQGTAGTPYTLRFTVIDRSSARFGADNSAETAGLTVTTYPNPFVESFTISVKGREEGKLPVSIYDAQGRLVLQLADVQPDQLIRMDKNAPGLYLLHVGEGPKLQHLKLVKGE</sequence>